<feature type="compositionally biased region" description="Low complexity" evidence="1">
    <location>
        <begin position="101"/>
        <end position="111"/>
    </location>
</feature>
<gene>
    <name evidence="2" type="ORF">V6N11_018530</name>
</gene>
<name>A0ABR2T8B0_9ROSI</name>
<dbReference type="EMBL" id="JBBPBN010000008">
    <property type="protein sequence ID" value="KAK9033499.1"/>
    <property type="molecule type" value="Genomic_DNA"/>
</dbReference>
<protein>
    <submittedName>
        <fullName evidence="2">Uncharacterized protein</fullName>
    </submittedName>
</protein>
<accession>A0ABR2T8B0</accession>
<evidence type="ECO:0000313" key="2">
    <source>
        <dbReference type="EMBL" id="KAK9033499.1"/>
    </source>
</evidence>
<evidence type="ECO:0000313" key="3">
    <source>
        <dbReference type="Proteomes" id="UP001396334"/>
    </source>
</evidence>
<keyword evidence="3" id="KW-1185">Reference proteome</keyword>
<proteinExistence type="predicted"/>
<dbReference type="Proteomes" id="UP001396334">
    <property type="component" value="Unassembled WGS sequence"/>
</dbReference>
<evidence type="ECO:0000256" key="1">
    <source>
        <dbReference type="SAM" id="MobiDB-lite"/>
    </source>
</evidence>
<sequence>MTGYQINIGEIIAQEIAEACQNDKGILAFPCIISALCRRAAVPTSPADKYTAEKKGWTRAIYMRKMDIADATPINVAMPTPPTSPTHMPTAAANEEGPSVRAEASSALAEPRPAPAATPPVVPVSSIPPPPALPPLIQPDHAAERAHQTHPWDPHLSHHLHHQCLPSLKRQPLQSIYSS</sequence>
<comment type="caution">
    <text evidence="2">The sequence shown here is derived from an EMBL/GenBank/DDBJ whole genome shotgun (WGS) entry which is preliminary data.</text>
</comment>
<reference evidence="2 3" key="1">
    <citation type="journal article" date="2024" name="G3 (Bethesda)">
        <title>Genome assembly of Hibiscus sabdariffa L. provides insights into metabolisms of medicinal natural products.</title>
        <authorList>
            <person name="Kim T."/>
        </authorList>
    </citation>
    <scope>NUCLEOTIDE SEQUENCE [LARGE SCALE GENOMIC DNA]</scope>
    <source>
        <strain evidence="2">TK-2024</strain>
        <tissue evidence="2">Old leaves</tissue>
    </source>
</reference>
<organism evidence="2 3">
    <name type="scientific">Hibiscus sabdariffa</name>
    <name type="common">roselle</name>
    <dbReference type="NCBI Taxonomy" id="183260"/>
    <lineage>
        <taxon>Eukaryota</taxon>
        <taxon>Viridiplantae</taxon>
        <taxon>Streptophyta</taxon>
        <taxon>Embryophyta</taxon>
        <taxon>Tracheophyta</taxon>
        <taxon>Spermatophyta</taxon>
        <taxon>Magnoliopsida</taxon>
        <taxon>eudicotyledons</taxon>
        <taxon>Gunneridae</taxon>
        <taxon>Pentapetalae</taxon>
        <taxon>rosids</taxon>
        <taxon>malvids</taxon>
        <taxon>Malvales</taxon>
        <taxon>Malvaceae</taxon>
        <taxon>Malvoideae</taxon>
        <taxon>Hibiscus</taxon>
    </lineage>
</organism>
<feature type="compositionally biased region" description="Pro residues" evidence="1">
    <location>
        <begin position="112"/>
        <end position="137"/>
    </location>
</feature>
<feature type="compositionally biased region" description="Basic and acidic residues" evidence="1">
    <location>
        <begin position="141"/>
        <end position="156"/>
    </location>
</feature>
<feature type="region of interest" description="Disordered" evidence="1">
    <location>
        <begin position="81"/>
        <end position="158"/>
    </location>
</feature>